<evidence type="ECO:0000256" key="1">
    <source>
        <dbReference type="SAM" id="Phobius"/>
    </source>
</evidence>
<feature type="transmembrane region" description="Helical" evidence="1">
    <location>
        <begin position="21"/>
        <end position="40"/>
    </location>
</feature>
<evidence type="ECO:0000313" key="3">
    <source>
        <dbReference type="Proteomes" id="UP000540989"/>
    </source>
</evidence>
<keyword evidence="1" id="KW-0472">Membrane</keyword>
<dbReference type="EMBL" id="JACHIP010000029">
    <property type="protein sequence ID" value="MBB5061155.1"/>
    <property type="molecule type" value="Genomic_DNA"/>
</dbReference>
<feature type="transmembrane region" description="Helical" evidence="1">
    <location>
        <begin position="46"/>
        <end position="65"/>
    </location>
</feature>
<dbReference type="RefSeq" id="WP_184223884.1">
    <property type="nucleotide sequence ID" value="NZ_JACHIP010000029.1"/>
</dbReference>
<organism evidence="2 3">
    <name type="scientific">Granulicella aggregans</name>
    <dbReference type="NCBI Taxonomy" id="474949"/>
    <lineage>
        <taxon>Bacteria</taxon>
        <taxon>Pseudomonadati</taxon>
        <taxon>Acidobacteriota</taxon>
        <taxon>Terriglobia</taxon>
        <taxon>Terriglobales</taxon>
        <taxon>Acidobacteriaceae</taxon>
        <taxon>Granulicella</taxon>
    </lineage>
</organism>
<dbReference type="Proteomes" id="UP000540989">
    <property type="component" value="Unassembled WGS sequence"/>
</dbReference>
<comment type="caution">
    <text evidence="2">The sequence shown here is derived from an EMBL/GenBank/DDBJ whole genome shotgun (WGS) entry which is preliminary data.</text>
</comment>
<gene>
    <name evidence="2" type="ORF">HDF16_005891</name>
</gene>
<protein>
    <submittedName>
        <fullName evidence="2">Energy-coupling factor transporter transmembrane protein EcfT</fullName>
    </submittedName>
</protein>
<dbReference type="AlphaFoldDB" id="A0A7W7ZJM5"/>
<accession>A0A7W7ZJM5</accession>
<evidence type="ECO:0000313" key="2">
    <source>
        <dbReference type="EMBL" id="MBB5061155.1"/>
    </source>
</evidence>
<feature type="transmembrane region" description="Helical" evidence="1">
    <location>
        <begin position="101"/>
        <end position="125"/>
    </location>
</feature>
<sequence>MGFARDLKKDIEAAKKVRLPWWAILAWAAVCLPVVSLLNHVSRLELALPILGSLAIFLFLLGLKWDLKRRVWFWATVLGLIILHVPLILFVPWTAKWVSPIVTGGIASADLCLLFGILSAVGRLLDPPRRKTRSSIG</sequence>
<keyword evidence="1 2" id="KW-0812">Transmembrane</keyword>
<proteinExistence type="predicted"/>
<feature type="transmembrane region" description="Helical" evidence="1">
    <location>
        <begin position="72"/>
        <end position="95"/>
    </location>
</feature>
<keyword evidence="3" id="KW-1185">Reference proteome</keyword>
<reference evidence="2 3" key="1">
    <citation type="submission" date="2020-08" db="EMBL/GenBank/DDBJ databases">
        <title>Genomic Encyclopedia of Type Strains, Phase IV (KMG-V): Genome sequencing to study the core and pangenomes of soil and plant-associated prokaryotes.</title>
        <authorList>
            <person name="Whitman W."/>
        </authorList>
    </citation>
    <scope>NUCLEOTIDE SEQUENCE [LARGE SCALE GENOMIC DNA]</scope>
    <source>
        <strain evidence="2 3">M8UP14</strain>
    </source>
</reference>
<name>A0A7W7ZJM5_9BACT</name>
<keyword evidence="1" id="KW-1133">Transmembrane helix</keyword>